<reference evidence="3" key="1">
    <citation type="journal article" date="2013" name="Genome Announc.">
        <title>Draft genome sequence of the ascomycete Phaeoacremonium aleophilum strain UCR-PA7, a causal agent of the esca disease complex in grapevines.</title>
        <authorList>
            <person name="Blanco-Ulate B."/>
            <person name="Rolshausen P."/>
            <person name="Cantu D."/>
        </authorList>
    </citation>
    <scope>NUCLEOTIDE SEQUENCE [LARGE SCALE GENOMIC DNA]</scope>
    <source>
        <strain evidence="3">UCR-PA7</strain>
    </source>
</reference>
<keyword evidence="1" id="KW-0472">Membrane</keyword>
<gene>
    <name evidence="2" type="ORF">UCRPA7_3148</name>
</gene>
<keyword evidence="3" id="KW-1185">Reference proteome</keyword>
<name>R8BPR4_PHAM7</name>
<dbReference type="EMBL" id="KB933003">
    <property type="protein sequence ID" value="EOO01353.1"/>
    <property type="molecule type" value="Genomic_DNA"/>
</dbReference>
<keyword evidence="1" id="KW-0812">Transmembrane</keyword>
<dbReference type="RefSeq" id="XP_007913891.1">
    <property type="nucleotide sequence ID" value="XM_007915700.1"/>
</dbReference>
<dbReference type="Proteomes" id="UP000014074">
    <property type="component" value="Unassembled WGS sequence"/>
</dbReference>
<accession>R8BPR4</accession>
<organism evidence="2 3">
    <name type="scientific">Phaeoacremonium minimum (strain UCR-PA7)</name>
    <name type="common">Esca disease fungus</name>
    <name type="synonym">Togninia minima</name>
    <dbReference type="NCBI Taxonomy" id="1286976"/>
    <lineage>
        <taxon>Eukaryota</taxon>
        <taxon>Fungi</taxon>
        <taxon>Dikarya</taxon>
        <taxon>Ascomycota</taxon>
        <taxon>Pezizomycotina</taxon>
        <taxon>Sordariomycetes</taxon>
        <taxon>Sordariomycetidae</taxon>
        <taxon>Togniniales</taxon>
        <taxon>Togniniaceae</taxon>
        <taxon>Phaeoacremonium</taxon>
    </lineage>
</organism>
<dbReference type="AlphaFoldDB" id="R8BPR4"/>
<dbReference type="Gene3D" id="3.50.4.10">
    <property type="entry name" value="Hepatocyte Growth Factor"/>
    <property type="match status" value="1"/>
</dbReference>
<sequence length="192" mass="20186">MNHGSYDPTLPEKPPVAGRICGLRKQVFWAVVAIGVFAIVAAIAIGVGVGIATRNNGDDSTPANATQTVPVSGTPTNGLPAATAAATLGPEVEINCPDANQTLYTLQDDSTRKFLMLCGRDYSSQNGDGAVDMFSEDIDTMTGCIERCANQSGCAAVGWGDYYGTKTCWLKSEIGKPNVSPQWYAAVEADEM</sequence>
<feature type="transmembrane region" description="Helical" evidence="1">
    <location>
        <begin position="27"/>
        <end position="52"/>
    </location>
</feature>
<proteinExistence type="predicted"/>
<evidence type="ECO:0000313" key="2">
    <source>
        <dbReference type="EMBL" id="EOO01353.1"/>
    </source>
</evidence>
<dbReference type="OrthoDB" id="5242362at2759"/>
<evidence type="ECO:0000256" key="1">
    <source>
        <dbReference type="SAM" id="Phobius"/>
    </source>
</evidence>
<dbReference type="KEGG" id="tmn:UCRPA7_3148"/>
<evidence type="ECO:0008006" key="4">
    <source>
        <dbReference type="Google" id="ProtNLM"/>
    </source>
</evidence>
<keyword evidence="1" id="KW-1133">Transmembrane helix</keyword>
<protein>
    <recommendedName>
        <fullName evidence="4">Apple domain-containing protein</fullName>
    </recommendedName>
</protein>
<dbReference type="eggNOG" id="ENOG502SWYF">
    <property type="taxonomic scope" value="Eukaryota"/>
</dbReference>
<dbReference type="GeneID" id="19323469"/>
<dbReference type="HOGENOM" id="CLU_1571186_0_0_1"/>
<evidence type="ECO:0000313" key="3">
    <source>
        <dbReference type="Proteomes" id="UP000014074"/>
    </source>
</evidence>